<name>A0A2P2KTL8_RHIMU</name>
<evidence type="ECO:0000313" key="1">
    <source>
        <dbReference type="EMBL" id="MBX09045.1"/>
    </source>
</evidence>
<organism evidence="1">
    <name type="scientific">Rhizophora mucronata</name>
    <name type="common">Asiatic mangrove</name>
    <dbReference type="NCBI Taxonomy" id="61149"/>
    <lineage>
        <taxon>Eukaryota</taxon>
        <taxon>Viridiplantae</taxon>
        <taxon>Streptophyta</taxon>
        <taxon>Embryophyta</taxon>
        <taxon>Tracheophyta</taxon>
        <taxon>Spermatophyta</taxon>
        <taxon>Magnoliopsida</taxon>
        <taxon>eudicotyledons</taxon>
        <taxon>Gunneridae</taxon>
        <taxon>Pentapetalae</taxon>
        <taxon>rosids</taxon>
        <taxon>fabids</taxon>
        <taxon>Malpighiales</taxon>
        <taxon>Rhizophoraceae</taxon>
        <taxon>Rhizophora</taxon>
    </lineage>
</organism>
<accession>A0A2P2KTL8</accession>
<dbReference type="EMBL" id="GGEC01028561">
    <property type="protein sequence ID" value="MBX09045.1"/>
    <property type="molecule type" value="Transcribed_RNA"/>
</dbReference>
<dbReference type="AlphaFoldDB" id="A0A2P2KTL8"/>
<sequence length="52" mass="5557">MAFGGATANAESGPYAHQSLHHRLFFFVFTSLGCLPSSVLQLQETLLSISCA</sequence>
<proteinExistence type="predicted"/>
<protein>
    <submittedName>
        <fullName evidence="1">Uncharacterized protein MANES_10G129800</fullName>
    </submittedName>
</protein>
<reference evidence="1" key="1">
    <citation type="submission" date="2018-02" db="EMBL/GenBank/DDBJ databases">
        <title>Rhizophora mucronata_Transcriptome.</title>
        <authorList>
            <person name="Meera S.P."/>
            <person name="Sreeshan A."/>
            <person name="Augustine A."/>
        </authorList>
    </citation>
    <scope>NUCLEOTIDE SEQUENCE</scope>
    <source>
        <tissue evidence="1">Leaf</tissue>
    </source>
</reference>